<dbReference type="EMBL" id="JH692069">
    <property type="protein sequence ID" value="EIP85004.1"/>
    <property type="molecule type" value="Genomic_DNA"/>
</dbReference>
<dbReference type="InterPro" id="IPR031571">
    <property type="entry name" value="RcpC_dom"/>
</dbReference>
<gene>
    <name evidence="5" type="ORF">A33K_18275</name>
</gene>
<evidence type="ECO:0000256" key="2">
    <source>
        <dbReference type="SAM" id="Phobius"/>
    </source>
</evidence>
<accession>A0ABN0FYJ6</accession>
<dbReference type="Proteomes" id="UP000004682">
    <property type="component" value="Unassembled WGS sequence"/>
</dbReference>
<evidence type="ECO:0000313" key="5">
    <source>
        <dbReference type="EMBL" id="EIP85004.1"/>
    </source>
</evidence>
<feature type="domain" description="SAF" evidence="3">
    <location>
        <begin position="241"/>
        <end position="304"/>
    </location>
</feature>
<feature type="transmembrane region" description="Helical" evidence="2">
    <location>
        <begin position="203"/>
        <end position="224"/>
    </location>
</feature>
<feature type="compositionally biased region" description="Low complexity" evidence="1">
    <location>
        <begin position="523"/>
        <end position="537"/>
    </location>
</feature>
<keyword evidence="2" id="KW-1133">Transmembrane helix</keyword>
<keyword evidence="6" id="KW-1185">Reference proteome</keyword>
<evidence type="ECO:0000259" key="4">
    <source>
        <dbReference type="Pfam" id="PF16976"/>
    </source>
</evidence>
<feature type="domain" description="Flp pilus assembly protein RcpC/CpaB" evidence="4">
    <location>
        <begin position="311"/>
        <end position="435"/>
    </location>
</feature>
<dbReference type="InterPro" id="IPR017592">
    <property type="entry name" value="Pilus_assmbl_Flp-typ_CpaB"/>
</dbReference>
<dbReference type="NCBIfam" id="TIGR03177">
    <property type="entry name" value="pilus_cpaB"/>
    <property type="match status" value="1"/>
</dbReference>
<organism evidence="5 6">
    <name type="scientific">Burkholderia humptydooensis MSMB43</name>
    <dbReference type="NCBI Taxonomy" id="441157"/>
    <lineage>
        <taxon>Bacteria</taxon>
        <taxon>Pseudomonadati</taxon>
        <taxon>Pseudomonadota</taxon>
        <taxon>Betaproteobacteria</taxon>
        <taxon>Burkholderiales</taxon>
        <taxon>Burkholderiaceae</taxon>
        <taxon>Burkholderia</taxon>
        <taxon>pseudomallei group</taxon>
    </lineage>
</organism>
<evidence type="ECO:0000313" key="6">
    <source>
        <dbReference type="Proteomes" id="UP000004682"/>
    </source>
</evidence>
<sequence length="550" mass="56537">MHAEAAGTRAGAPVGPRLWRSWLYRKLHGVLGEGRGLLGCHCAGRLRFAIQALAQSVRGGAGRAVLCARLPCGVARPRACGPCSGGRHCFCRGSGDVAFRLDRRWRCQTRRGGVLVGGTRACGGCLFHRIGVRTCHRACGADCRRDAAPRRPCSALADLPGSVARRAIRYCACVGWPASGVGARHVHAALARRVKVSATMSNIFKLAALTVIAAIGAFVMRGLFIAASRPVPPPAPVMARVRAAAADLPEGLLLRDSDLVWKSVPRDQVPPGAWAEGEPGGSDLKGNLLRHMVREGTPIGAGDVISPNAPGFLAAALKLGMRAISVAIDDVSGNAGLIEPGDYVDVLLTQQLGTSGGPPVPPDHAIVSETVASRVRVLAVGSVFQRPKDDAAQTNSNSNSNSSARARTVTLEVTPFYAQAITLASHLGSLSLALRSFAVSERNPASLAPEAPAPVWAGEVSRAFREVAPRPAARGAATVNPAARGVIVYHGSKAEDAAGGGASGVPPLPSMMPSGATGSATRAPPSAGSSAVPSPQATVTTDSAAAMAAR</sequence>
<feature type="region of interest" description="Disordered" evidence="1">
    <location>
        <begin position="496"/>
        <end position="550"/>
    </location>
</feature>
<protein>
    <submittedName>
        <fullName evidence="5">Flp pilus assembly protein CpaB family</fullName>
    </submittedName>
</protein>
<dbReference type="CDD" id="cd11614">
    <property type="entry name" value="SAF_CpaB_FlgA_like"/>
    <property type="match status" value="1"/>
</dbReference>
<evidence type="ECO:0000256" key="1">
    <source>
        <dbReference type="SAM" id="MobiDB-lite"/>
    </source>
</evidence>
<evidence type="ECO:0000259" key="3">
    <source>
        <dbReference type="Pfam" id="PF08666"/>
    </source>
</evidence>
<keyword evidence="2" id="KW-0812">Transmembrane</keyword>
<proteinExistence type="predicted"/>
<keyword evidence="2" id="KW-0472">Membrane</keyword>
<name>A0ABN0FYJ6_9BURK</name>
<dbReference type="Pfam" id="PF16976">
    <property type="entry name" value="RcpC"/>
    <property type="match status" value="1"/>
</dbReference>
<dbReference type="InterPro" id="IPR013974">
    <property type="entry name" value="SAF"/>
</dbReference>
<reference evidence="6" key="1">
    <citation type="journal article" date="2012" name="J. Bacteriol.">
        <title>Revised Genome Sequence of Burkholderia thailandensis MSMB43 with Improved Annotation.</title>
        <authorList>
            <person name="Zhuo Y."/>
            <person name="Liu L."/>
            <person name="Wang Q."/>
            <person name="Liu X."/>
            <person name="Ren B."/>
            <person name="Liu M."/>
            <person name="Ni P."/>
            <person name="Cheng Y.Q."/>
            <person name="Zhang L."/>
        </authorList>
    </citation>
    <scope>NUCLEOTIDE SEQUENCE [LARGE SCALE GENOMIC DNA]</scope>
    <source>
        <strain evidence="6">MSMB43</strain>
    </source>
</reference>
<dbReference type="Pfam" id="PF08666">
    <property type="entry name" value="SAF"/>
    <property type="match status" value="1"/>
</dbReference>